<dbReference type="SUPFAM" id="SSF50370">
    <property type="entry name" value="Ricin B-like lectins"/>
    <property type="match status" value="2"/>
</dbReference>
<evidence type="ECO:0000256" key="1">
    <source>
        <dbReference type="ARBA" id="ARBA00011073"/>
    </source>
</evidence>
<dbReference type="PANTHER" id="PTHR43806:SF11">
    <property type="entry name" value="CEREVISIN-RELATED"/>
    <property type="match status" value="1"/>
</dbReference>
<feature type="active site" description="Charge relay system" evidence="5">
    <location>
        <position position="327"/>
    </location>
</feature>
<proteinExistence type="inferred from homology"/>
<accession>A0A1Y1X0P5</accession>
<keyword evidence="3 5" id="KW-0378">Hydrolase</keyword>
<dbReference type="GO" id="GO:0006508">
    <property type="term" value="P:proteolysis"/>
    <property type="evidence" value="ECO:0007669"/>
    <property type="project" value="UniProtKB-KW"/>
</dbReference>
<evidence type="ECO:0000256" key="4">
    <source>
        <dbReference type="ARBA" id="ARBA00022825"/>
    </source>
</evidence>
<evidence type="ECO:0000256" key="5">
    <source>
        <dbReference type="PROSITE-ProRule" id="PRU01240"/>
    </source>
</evidence>
<dbReference type="AlphaFoldDB" id="A0A1Y1X0P5"/>
<dbReference type="PRINTS" id="PR00723">
    <property type="entry name" value="SUBTILISIN"/>
</dbReference>
<dbReference type="Gene3D" id="2.80.10.50">
    <property type="match status" value="2"/>
</dbReference>
<comment type="similarity">
    <text evidence="1 5">Belongs to the peptidase S8 family.</text>
</comment>
<reference evidence="8 9" key="1">
    <citation type="submission" date="2016-08" db="EMBL/GenBank/DDBJ databases">
        <title>A Parts List for Fungal Cellulosomes Revealed by Comparative Genomics.</title>
        <authorList>
            <consortium name="DOE Joint Genome Institute"/>
            <person name="Haitjema C.H."/>
            <person name="Gilmore S.P."/>
            <person name="Henske J.K."/>
            <person name="Solomon K.V."/>
            <person name="De Groot R."/>
            <person name="Kuo A."/>
            <person name="Mondo S.J."/>
            <person name="Salamov A.A."/>
            <person name="Labutti K."/>
            <person name="Zhao Z."/>
            <person name="Chiniquy J."/>
            <person name="Barry K."/>
            <person name="Brewer H.M."/>
            <person name="Purvine S.O."/>
            <person name="Wright A.T."/>
            <person name="Boxma B."/>
            <person name="Van Alen T."/>
            <person name="Hackstein J.H."/>
            <person name="Baker S.E."/>
            <person name="Grigoriev I.V."/>
            <person name="O'Malley M.A."/>
        </authorList>
    </citation>
    <scope>NUCLEOTIDE SEQUENCE [LARGE SCALE GENOMIC DNA]</scope>
    <source>
        <strain evidence="8 9">S4</strain>
    </source>
</reference>
<reference evidence="8 9" key="2">
    <citation type="submission" date="2016-08" db="EMBL/GenBank/DDBJ databases">
        <title>Pervasive Adenine N6-methylation of Active Genes in Fungi.</title>
        <authorList>
            <consortium name="DOE Joint Genome Institute"/>
            <person name="Mondo S.J."/>
            <person name="Dannebaum R.O."/>
            <person name="Kuo R.C."/>
            <person name="Labutti K."/>
            <person name="Haridas S."/>
            <person name="Kuo A."/>
            <person name="Salamov A."/>
            <person name="Ahrendt S.R."/>
            <person name="Lipzen A."/>
            <person name="Sullivan W."/>
            <person name="Andreopoulos W.B."/>
            <person name="Clum A."/>
            <person name="Lindquist E."/>
            <person name="Daum C."/>
            <person name="Ramamoorthy G.K."/>
            <person name="Gryganskyi A."/>
            <person name="Culley D."/>
            <person name="Magnuson J.K."/>
            <person name="James T.Y."/>
            <person name="O'Malley M.A."/>
            <person name="Stajich J.E."/>
            <person name="Spatafora J.W."/>
            <person name="Visel A."/>
            <person name="Grigoriev I.V."/>
        </authorList>
    </citation>
    <scope>NUCLEOTIDE SEQUENCE [LARGE SCALE GENOMIC DNA]</scope>
    <source>
        <strain evidence="8 9">S4</strain>
    </source>
</reference>
<keyword evidence="6" id="KW-0732">Signal</keyword>
<feature type="active site" description="Charge relay system" evidence="5">
    <location>
        <position position="281"/>
    </location>
</feature>
<dbReference type="InterPro" id="IPR000209">
    <property type="entry name" value="Peptidase_S8/S53_dom"/>
</dbReference>
<keyword evidence="9" id="KW-1185">Reference proteome</keyword>
<dbReference type="InterPro" id="IPR000772">
    <property type="entry name" value="Ricin_B_lectin"/>
</dbReference>
<dbReference type="PROSITE" id="PS00138">
    <property type="entry name" value="SUBTILASE_SER"/>
    <property type="match status" value="1"/>
</dbReference>
<dbReference type="InterPro" id="IPR035992">
    <property type="entry name" value="Ricin_B-like_lectins"/>
</dbReference>
<feature type="signal peptide" evidence="6">
    <location>
        <begin position="1"/>
        <end position="22"/>
    </location>
</feature>
<evidence type="ECO:0000313" key="8">
    <source>
        <dbReference type="EMBL" id="ORX78904.1"/>
    </source>
</evidence>
<protein>
    <recommendedName>
        <fullName evidence="7">Ricin B lectin domain-containing protein</fullName>
    </recommendedName>
</protein>
<feature type="active site" description="Charge relay system" evidence="5">
    <location>
        <position position="489"/>
    </location>
</feature>
<dbReference type="PROSITE" id="PS50231">
    <property type="entry name" value="RICIN_B_LECTIN"/>
    <property type="match status" value="2"/>
</dbReference>
<dbReference type="Pfam" id="PF00652">
    <property type="entry name" value="Ricin_B_lectin"/>
    <property type="match status" value="1"/>
</dbReference>
<dbReference type="PROSITE" id="PS51892">
    <property type="entry name" value="SUBTILASE"/>
    <property type="match status" value="1"/>
</dbReference>
<gene>
    <name evidence="8" type="ORF">BCR32DRAFT_301338</name>
</gene>
<dbReference type="SMART" id="SM00458">
    <property type="entry name" value="RICIN"/>
    <property type="match status" value="1"/>
</dbReference>
<evidence type="ECO:0000313" key="9">
    <source>
        <dbReference type="Proteomes" id="UP000193944"/>
    </source>
</evidence>
<evidence type="ECO:0000259" key="7">
    <source>
        <dbReference type="SMART" id="SM00458"/>
    </source>
</evidence>
<dbReference type="InterPro" id="IPR050131">
    <property type="entry name" value="Peptidase_S8_subtilisin-like"/>
</dbReference>
<dbReference type="Pfam" id="PF00082">
    <property type="entry name" value="Peptidase_S8"/>
    <property type="match status" value="1"/>
</dbReference>
<dbReference type="InterPro" id="IPR023828">
    <property type="entry name" value="Peptidase_S8_Ser-AS"/>
</dbReference>
<keyword evidence="4 5" id="KW-0720">Serine protease</keyword>
<dbReference type="GO" id="GO:0004252">
    <property type="term" value="F:serine-type endopeptidase activity"/>
    <property type="evidence" value="ECO:0007669"/>
    <property type="project" value="UniProtKB-UniRule"/>
</dbReference>
<feature type="domain" description="Ricin B lectin" evidence="7">
    <location>
        <begin position="888"/>
        <end position="1018"/>
    </location>
</feature>
<comment type="caution">
    <text evidence="8">The sequence shown here is derived from an EMBL/GenBank/DDBJ whole genome shotgun (WGS) entry which is preliminary data.</text>
</comment>
<sequence>MYNFTNLILLIALLNYVSLIYAENESYIVAIRRKETDKVYNNESPEIQKKIDILVNDRMNDIYDIIEENKDTYILENGEMDEKLEELDNSIQLKKRSNKNKIKLFFIDKNRPYKNNELIKRSLESNNSTVEYIPFESNLVNQICPIANYYAIKVYLSKETLKIVCNLENVIYCEKDEITEEPEISEISDIPEIITSENGNKNDNKEKSINKRDNNSSLYYNINEIKKETKWSNVNVQSISYTPNHLALISQSPYIDMNKSFDTNFYYPSSAGKGIDIYIIDRGIIVNHEDFDTSERTITCDAIVNEGIIHTTTKDEKIKCTGTSLSHGIKVTSLAGGKIYGVAKKANLHMIMRDGYDSTDLASLDYIKNNAKPYKTVINISFGGDNDYSKPKDDKLSELINEGFIIIVSAGNNNKNCCERKDSDEFRNYSGYRKAISVGGVTSNIYGDGYYRADNSNYGDCIDIFAPYNVITADPENGFKASKKSSGTSYSSPLIAGVAASIMSEHPEIKYDNQLMRETLIEMSIKDAIHNIGSSDTPNRFINNGKRSIYTPTEKTLQCGSKVNQKCSNGCCGKDGYCHSYTNTPLEVCLTENGCQSNSGFCTSSEKVIKECEKELENNKECLLDISSNMNVENRINRCKNLKSNECEVFLRKLVNNLSVCSIAKKYKSFDLIKSYDKKKYYATLDICENNSYIKYKNECKTQIENNKEYLIDESINFNDYSTFSANVERCTIIKSNKFVSFYNNKIQDTLKNYLPSCYFFYHYHEVDLIKELTNYNAFSNNDKSIQVYNEYIKFCNGNIQNKSVEMCNKILEENKECQITKNGNNNNNNNNNYNCNIFKSEKCQSFYQIYNNPGFVCKVAQKYKTTNHDQKWSLWDENPYNIMNAKTRTVWIYNPKLNKCIESGEKYGDKPTIINCNSAKKTQWQIPISGNGFFKSLYEGNEYCLTVDNIDEGDIIMKECNENSIIMDINSSYNGKSIISSLNKNKCLGLVNTEDYDLRLKLNKCNESSEDQQWEIWFQNPNTYQTVWIYNKNIDKCINSDIEYGYRPTIGVCQNKSFSQWKIPKSGDGFFKSIYNDLCLNLCNPNTGTVVMGNCDNNSIIKNISNSYNKESVTSNLYNNKCLGSYNINNLKENRLHFNTCDKNRYDQHWEIRTTNPGEIRCVYFKVTH</sequence>
<dbReference type="PANTHER" id="PTHR43806">
    <property type="entry name" value="PEPTIDASE S8"/>
    <property type="match status" value="1"/>
</dbReference>
<dbReference type="InterPro" id="IPR036852">
    <property type="entry name" value="Peptidase_S8/S53_dom_sf"/>
</dbReference>
<dbReference type="EMBL" id="MCFG01000194">
    <property type="protein sequence ID" value="ORX78904.1"/>
    <property type="molecule type" value="Genomic_DNA"/>
</dbReference>
<organism evidence="8 9">
    <name type="scientific">Anaeromyces robustus</name>
    <dbReference type="NCBI Taxonomy" id="1754192"/>
    <lineage>
        <taxon>Eukaryota</taxon>
        <taxon>Fungi</taxon>
        <taxon>Fungi incertae sedis</taxon>
        <taxon>Chytridiomycota</taxon>
        <taxon>Chytridiomycota incertae sedis</taxon>
        <taxon>Neocallimastigomycetes</taxon>
        <taxon>Neocallimastigales</taxon>
        <taxon>Neocallimastigaceae</taxon>
        <taxon>Anaeromyces</taxon>
    </lineage>
</organism>
<dbReference type="STRING" id="1754192.A0A1Y1X0P5"/>
<dbReference type="Proteomes" id="UP000193944">
    <property type="component" value="Unassembled WGS sequence"/>
</dbReference>
<evidence type="ECO:0000256" key="6">
    <source>
        <dbReference type="SAM" id="SignalP"/>
    </source>
</evidence>
<dbReference type="GO" id="GO:0005615">
    <property type="term" value="C:extracellular space"/>
    <property type="evidence" value="ECO:0007669"/>
    <property type="project" value="TreeGrafter"/>
</dbReference>
<evidence type="ECO:0000256" key="2">
    <source>
        <dbReference type="ARBA" id="ARBA00022670"/>
    </source>
</evidence>
<dbReference type="SUPFAM" id="SSF52743">
    <property type="entry name" value="Subtilisin-like"/>
    <property type="match status" value="1"/>
</dbReference>
<dbReference type="Gene3D" id="3.40.50.200">
    <property type="entry name" value="Peptidase S8/S53 domain"/>
    <property type="match status" value="1"/>
</dbReference>
<dbReference type="InterPro" id="IPR015500">
    <property type="entry name" value="Peptidase_S8_subtilisin-rel"/>
</dbReference>
<keyword evidence="2 5" id="KW-0645">Protease</keyword>
<name>A0A1Y1X0P5_9FUNG</name>
<feature type="chain" id="PRO_5012575914" description="Ricin B lectin domain-containing protein" evidence="6">
    <location>
        <begin position="23"/>
        <end position="1170"/>
    </location>
</feature>
<evidence type="ECO:0000256" key="3">
    <source>
        <dbReference type="ARBA" id="ARBA00022801"/>
    </source>
</evidence>